<evidence type="ECO:0000256" key="5">
    <source>
        <dbReference type="ARBA" id="ARBA00023163"/>
    </source>
</evidence>
<dbReference type="InterPro" id="IPR011006">
    <property type="entry name" value="CheY-like_superfamily"/>
</dbReference>
<evidence type="ECO:0000313" key="11">
    <source>
        <dbReference type="Proteomes" id="UP001274321"/>
    </source>
</evidence>
<protein>
    <submittedName>
        <fullName evidence="10">Response regulator transcription factor</fullName>
    </submittedName>
</protein>
<keyword evidence="11" id="KW-1185">Reference proteome</keyword>
<dbReference type="PROSITE" id="PS51755">
    <property type="entry name" value="OMPR_PHOB"/>
    <property type="match status" value="1"/>
</dbReference>
<evidence type="ECO:0000256" key="6">
    <source>
        <dbReference type="PROSITE-ProRule" id="PRU00169"/>
    </source>
</evidence>
<accession>A0ABU4RNJ0</accession>
<dbReference type="InterPro" id="IPR016032">
    <property type="entry name" value="Sig_transdc_resp-reg_C-effctor"/>
</dbReference>
<dbReference type="Gene3D" id="6.10.250.690">
    <property type="match status" value="1"/>
</dbReference>
<name>A0ABU4RNJ0_9HYPH</name>
<keyword evidence="2" id="KW-0902">Two-component regulatory system</keyword>
<keyword evidence="1 6" id="KW-0597">Phosphoprotein</keyword>
<dbReference type="Proteomes" id="UP001274321">
    <property type="component" value="Unassembled WGS sequence"/>
</dbReference>
<dbReference type="Gene3D" id="3.40.50.2300">
    <property type="match status" value="1"/>
</dbReference>
<feature type="domain" description="OmpR/PhoB-type" evidence="9">
    <location>
        <begin position="140"/>
        <end position="234"/>
    </location>
</feature>
<dbReference type="SMART" id="SM00448">
    <property type="entry name" value="REC"/>
    <property type="match status" value="1"/>
</dbReference>
<keyword evidence="4 7" id="KW-0238">DNA-binding</keyword>
<evidence type="ECO:0000256" key="4">
    <source>
        <dbReference type="ARBA" id="ARBA00023125"/>
    </source>
</evidence>
<dbReference type="InterPro" id="IPR036388">
    <property type="entry name" value="WH-like_DNA-bd_sf"/>
</dbReference>
<dbReference type="PANTHER" id="PTHR48111:SF4">
    <property type="entry name" value="DNA-BINDING DUAL TRANSCRIPTIONAL REGULATOR OMPR"/>
    <property type="match status" value="1"/>
</dbReference>
<dbReference type="SUPFAM" id="SSF52172">
    <property type="entry name" value="CheY-like"/>
    <property type="match status" value="1"/>
</dbReference>
<organism evidence="10 11">
    <name type="scientific">Terrihabitans rhizophilus</name>
    <dbReference type="NCBI Taxonomy" id="3092662"/>
    <lineage>
        <taxon>Bacteria</taxon>
        <taxon>Pseudomonadati</taxon>
        <taxon>Pseudomonadota</taxon>
        <taxon>Alphaproteobacteria</taxon>
        <taxon>Hyphomicrobiales</taxon>
        <taxon>Terrihabitans</taxon>
    </lineage>
</organism>
<dbReference type="RefSeq" id="WP_319844523.1">
    <property type="nucleotide sequence ID" value="NZ_JAXAFJ010000005.1"/>
</dbReference>
<evidence type="ECO:0000256" key="1">
    <source>
        <dbReference type="ARBA" id="ARBA00022553"/>
    </source>
</evidence>
<feature type="DNA-binding region" description="OmpR/PhoB-type" evidence="7">
    <location>
        <begin position="140"/>
        <end position="234"/>
    </location>
</feature>
<evidence type="ECO:0000259" key="8">
    <source>
        <dbReference type="PROSITE" id="PS50110"/>
    </source>
</evidence>
<gene>
    <name evidence="10" type="ORF">SCD90_09975</name>
</gene>
<dbReference type="EMBL" id="JAXAFJ010000005">
    <property type="protein sequence ID" value="MDX6806393.1"/>
    <property type="molecule type" value="Genomic_DNA"/>
</dbReference>
<dbReference type="SUPFAM" id="SSF46894">
    <property type="entry name" value="C-terminal effector domain of the bipartite response regulators"/>
    <property type="match status" value="1"/>
</dbReference>
<dbReference type="CDD" id="cd17574">
    <property type="entry name" value="REC_OmpR"/>
    <property type="match status" value="1"/>
</dbReference>
<dbReference type="Pfam" id="PF00486">
    <property type="entry name" value="Trans_reg_C"/>
    <property type="match status" value="1"/>
</dbReference>
<feature type="modified residue" description="4-aspartylphosphate" evidence="6">
    <location>
        <position position="64"/>
    </location>
</feature>
<evidence type="ECO:0000256" key="7">
    <source>
        <dbReference type="PROSITE-ProRule" id="PRU01091"/>
    </source>
</evidence>
<dbReference type="Gene3D" id="1.10.10.10">
    <property type="entry name" value="Winged helix-like DNA-binding domain superfamily/Winged helix DNA-binding domain"/>
    <property type="match status" value="1"/>
</dbReference>
<evidence type="ECO:0000256" key="2">
    <source>
        <dbReference type="ARBA" id="ARBA00023012"/>
    </source>
</evidence>
<dbReference type="SMART" id="SM00862">
    <property type="entry name" value="Trans_reg_C"/>
    <property type="match status" value="1"/>
</dbReference>
<comment type="caution">
    <text evidence="10">The sequence shown here is derived from an EMBL/GenBank/DDBJ whole genome shotgun (WGS) entry which is preliminary data.</text>
</comment>
<dbReference type="InterPro" id="IPR001789">
    <property type="entry name" value="Sig_transdc_resp-reg_receiver"/>
</dbReference>
<keyword evidence="5" id="KW-0804">Transcription</keyword>
<proteinExistence type="predicted"/>
<dbReference type="PROSITE" id="PS50110">
    <property type="entry name" value="RESPONSE_REGULATORY"/>
    <property type="match status" value="1"/>
</dbReference>
<reference evidence="10 11" key="1">
    <citation type="submission" date="2023-11" db="EMBL/GenBank/DDBJ databases">
        <authorList>
            <person name="Bao R."/>
        </authorList>
    </citation>
    <scope>NUCLEOTIDE SEQUENCE [LARGE SCALE GENOMIC DNA]</scope>
    <source>
        <strain evidence="10 11">PJ23</strain>
    </source>
</reference>
<evidence type="ECO:0000313" key="10">
    <source>
        <dbReference type="EMBL" id="MDX6806393.1"/>
    </source>
</evidence>
<dbReference type="Pfam" id="PF00072">
    <property type="entry name" value="Response_reg"/>
    <property type="match status" value="1"/>
</dbReference>
<evidence type="ECO:0000259" key="9">
    <source>
        <dbReference type="PROSITE" id="PS51755"/>
    </source>
</evidence>
<dbReference type="InterPro" id="IPR039420">
    <property type="entry name" value="WalR-like"/>
</dbReference>
<dbReference type="CDD" id="cd00383">
    <property type="entry name" value="trans_reg_C"/>
    <property type="match status" value="1"/>
</dbReference>
<dbReference type="InterPro" id="IPR001867">
    <property type="entry name" value="OmpR/PhoB-type_DNA-bd"/>
</dbReference>
<evidence type="ECO:0000256" key="3">
    <source>
        <dbReference type="ARBA" id="ARBA00023015"/>
    </source>
</evidence>
<keyword evidence="3" id="KW-0805">Transcription regulation</keyword>
<dbReference type="PANTHER" id="PTHR48111">
    <property type="entry name" value="REGULATOR OF RPOS"/>
    <property type="match status" value="1"/>
</dbReference>
<feature type="domain" description="Response regulatory" evidence="8">
    <location>
        <begin position="15"/>
        <end position="128"/>
    </location>
</feature>
<sequence>MTEGNGGGLPDGAAHILVVDDDARIRDLLARYLAENGYRVSKAASAQEALTKASGLVFDLLIVDVMMPGQSGLELATAVRAGSDVPILMLTALGEPNDRINGLETGADDYVTKPFVPRELLLRVASLLRRSTQPQRPTGGETVVFGDFRFHLSRGELRRGADIIHITERERDLLRQLAEQRGGAVSREALGGGGAGSERAVDVQINRLRRKIEDDPAQPLLLQTVRGSGYRLMVDL</sequence>